<keyword evidence="6" id="KW-1185">Reference proteome</keyword>
<dbReference type="InterPro" id="IPR050695">
    <property type="entry name" value="N-acetylmuramoyl_amidase_3"/>
</dbReference>
<gene>
    <name evidence="5" type="ORF">LCI24_12065</name>
</gene>
<dbReference type="FunFam" id="3.40.630.40:FF:000005">
    <property type="entry name" value="N-acetylmuramoyl-L-alanine amidase (AmiA)"/>
    <property type="match status" value="1"/>
</dbReference>
<proteinExistence type="predicted"/>
<dbReference type="EC" id="3.5.1.28" evidence="2"/>
<evidence type="ECO:0000256" key="1">
    <source>
        <dbReference type="ARBA" id="ARBA00001561"/>
    </source>
</evidence>
<dbReference type="EMBL" id="JAIWJY010000008">
    <property type="protein sequence ID" value="MDE1207529.1"/>
    <property type="molecule type" value="Genomic_DNA"/>
</dbReference>
<evidence type="ECO:0000313" key="6">
    <source>
        <dbReference type="Proteomes" id="UP001149303"/>
    </source>
</evidence>
<reference evidence="5" key="1">
    <citation type="submission" date="2021-09" db="EMBL/GenBank/DDBJ databases">
        <authorList>
            <person name="Smyrli M."/>
        </authorList>
    </citation>
    <scope>NUCLEOTIDE SEQUENCE</scope>
    <source>
        <strain evidence="5">LAR25</strain>
    </source>
</reference>
<sequence length="396" mass="44539">MQFLNFRKYNISKLSLIILTSLTILCGGILSVSAQKKYTVVLDAGHGGKDPGNLGNGFREKNIALRVALDVGKELLTSKDIEVFYTRKKDVFIELHNRAKIANDKKADLFVSIHCDAFRRPDPHGASTFVLGLSGNKENLEIAKKENSVILLEDNYKQNYDYDPNSPESVIGLSVLQEENLENSLGIAGLVQNNFVAIKRNNRKVKQANFLVLRETVMPSVLIELGFLTNKNEGKYLNSRKGQIRMAKSIAQAIKKYFERLKLNTISETLTVNAPLVEKEVSKPVIKKEEPKKVVKKETSPKKKTTEPKSVSTDVVFRIQIAASRKKLSTSSFKGLENVESLFIDDYYKYYYGNSPSLSGIKKVLPKVRSKGYKDAWVVAFKNGKRISIKEALKNR</sequence>
<dbReference type="GO" id="GO:0008745">
    <property type="term" value="F:N-acetylmuramoyl-L-alanine amidase activity"/>
    <property type="evidence" value="ECO:0007669"/>
    <property type="project" value="UniProtKB-EC"/>
</dbReference>
<organism evidence="5 6">
    <name type="scientific">Tenacibaculum larymnensis</name>
    <dbReference type="NCBI Taxonomy" id="2878201"/>
    <lineage>
        <taxon>Bacteria</taxon>
        <taxon>Pseudomonadati</taxon>
        <taxon>Bacteroidota</taxon>
        <taxon>Flavobacteriia</taxon>
        <taxon>Flavobacteriales</taxon>
        <taxon>Flavobacteriaceae</taxon>
        <taxon>Tenacibaculum</taxon>
    </lineage>
</organism>
<dbReference type="Proteomes" id="UP001149303">
    <property type="component" value="Unassembled WGS sequence"/>
</dbReference>
<keyword evidence="3" id="KW-0378">Hydrolase</keyword>
<accession>A0A9X4ENT1</accession>
<dbReference type="CDD" id="cd02696">
    <property type="entry name" value="MurNAc-LAA"/>
    <property type="match status" value="1"/>
</dbReference>
<dbReference type="Gene3D" id="3.40.630.40">
    <property type="entry name" value="Zn-dependent exopeptidases"/>
    <property type="match status" value="1"/>
</dbReference>
<comment type="catalytic activity">
    <reaction evidence="1">
        <text>Hydrolyzes the link between N-acetylmuramoyl residues and L-amino acid residues in certain cell-wall glycopeptides.</text>
        <dbReference type="EC" id="3.5.1.28"/>
    </reaction>
</comment>
<evidence type="ECO:0000256" key="3">
    <source>
        <dbReference type="ARBA" id="ARBA00022801"/>
    </source>
</evidence>
<dbReference type="GO" id="GO:0009253">
    <property type="term" value="P:peptidoglycan catabolic process"/>
    <property type="evidence" value="ECO:0007669"/>
    <property type="project" value="InterPro"/>
</dbReference>
<comment type="caution">
    <text evidence="5">The sequence shown here is derived from an EMBL/GenBank/DDBJ whole genome shotgun (WGS) entry which is preliminary data.</text>
</comment>
<name>A0A9X4ENT1_9FLAO</name>
<dbReference type="SUPFAM" id="SSF53187">
    <property type="entry name" value="Zn-dependent exopeptidases"/>
    <property type="match status" value="1"/>
</dbReference>
<evidence type="ECO:0000313" key="5">
    <source>
        <dbReference type="EMBL" id="MDE1207529.1"/>
    </source>
</evidence>
<feature type="domain" description="MurNAc-LAA" evidence="4">
    <location>
        <begin position="99"/>
        <end position="255"/>
    </location>
</feature>
<dbReference type="SMART" id="SM00646">
    <property type="entry name" value="Ami_3"/>
    <property type="match status" value="1"/>
</dbReference>
<dbReference type="PANTHER" id="PTHR30404:SF0">
    <property type="entry name" value="N-ACETYLMURAMOYL-L-ALANINE AMIDASE AMIC"/>
    <property type="match status" value="1"/>
</dbReference>
<protein>
    <recommendedName>
        <fullName evidence="2">N-acetylmuramoyl-L-alanine amidase</fullName>
        <ecNumber evidence="2">3.5.1.28</ecNumber>
    </recommendedName>
</protein>
<dbReference type="PANTHER" id="PTHR30404">
    <property type="entry name" value="N-ACETYLMURAMOYL-L-ALANINE AMIDASE"/>
    <property type="match status" value="1"/>
</dbReference>
<dbReference type="Pfam" id="PF01520">
    <property type="entry name" value="Amidase_3"/>
    <property type="match status" value="1"/>
</dbReference>
<evidence type="ECO:0000256" key="2">
    <source>
        <dbReference type="ARBA" id="ARBA00011901"/>
    </source>
</evidence>
<dbReference type="RefSeq" id="WP_274640598.1">
    <property type="nucleotide sequence ID" value="NZ_JAIWJY010000008.1"/>
</dbReference>
<dbReference type="InterPro" id="IPR002508">
    <property type="entry name" value="MurNAc-LAA_cat"/>
</dbReference>
<evidence type="ECO:0000259" key="4">
    <source>
        <dbReference type="SMART" id="SM00646"/>
    </source>
</evidence>
<dbReference type="GO" id="GO:0030288">
    <property type="term" value="C:outer membrane-bounded periplasmic space"/>
    <property type="evidence" value="ECO:0007669"/>
    <property type="project" value="TreeGrafter"/>
</dbReference>
<dbReference type="AlphaFoldDB" id="A0A9X4ENT1"/>